<evidence type="ECO:0000256" key="1">
    <source>
        <dbReference type="SAM" id="MobiDB-lite"/>
    </source>
</evidence>
<evidence type="ECO:0000313" key="3">
    <source>
        <dbReference type="Proteomes" id="UP000242450"/>
    </source>
</evidence>
<reference evidence="2 3" key="1">
    <citation type="journal article" date="2018" name="Mol. Genet. Genomics">
        <title>The red deer Cervus elaphus genome CerEla1.0: sequencing, annotating, genes, and chromosomes.</title>
        <authorList>
            <person name="Bana N.A."/>
            <person name="Nyiri A."/>
            <person name="Nagy J."/>
            <person name="Frank K."/>
            <person name="Nagy T."/>
            <person name="Steger V."/>
            <person name="Schiller M."/>
            <person name="Lakatos P."/>
            <person name="Sugar L."/>
            <person name="Horn P."/>
            <person name="Barta E."/>
            <person name="Orosz L."/>
        </authorList>
    </citation>
    <scope>NUCLEOTIDE SEQUENCE [LARGE SCALE GENOMIC DNA]</scope>
    <source>
        <strain evidence="2">Hungarian</strain>
    </source>
</reference>
<name>A0A212CWG8_CEREH</name>
<feature type="region of interest" description="Disordered" evidence="1">
    <location>
        <begin position="141"/>
        <end position="165"/>
    </location>
</feature>
<dbReference type="Proteomes" id="UP000242450">
    <property type="component" value="Chromosome 11"/>
</dbReference>
<gene>
    <name evidence="2" type="ORF">Celaphus_00005026</name>
</gene>
<comment type="caution">
    <text evidence="2">The sequence shown here is derived from an EMBL/GenBank/DDBJ whole genome shotgun (WGS) entry which is preliminary data.</text>
</comment>
<sequence>MQSGSTPGCTHIRPGAPVQAGGLPPQTALPLPPSCRQLRPDASGQAQRAFTILAHPLAHGEAPLLRGASPPVPWRGFGVPAPKIRSFSKYSSVCHFSCAPTQRTVRFLYLCTPASFPQRANAAIVSVTLQPDLDVRCLVPPPRPRTEDAQGSSFWGLTRHQGPPD</sequence>
<feature type="region of interest" description="Disordered" evidence="1">
    <location>
        <begin position="1"/>
        <end position="40"/>
    </location>
</feature>
<dbReference type="EMBL" id="MKHE01000011">
    <property type="protein sequence ID" value="OWK10348.1"/>
    <property type="molecule type" value="Genomic_DNA"/>
</dbReference>
<dbReference type="AlphaFoldDB" id="A0A212CWG8"/>
<proteinExistence type="predicted"/>
<protein>
    <submittedName>
        <fullName evidence="2">Uncharacterized protein</fullName>
    </submittedName>
</protein>
<organism evidence="2 3">
    <name type="scientific">Cervus elaphus hippelaphus</name>
    <name type="common">European red deer</name>
    <dbReference type="NCBI Taxonomy" id="46360"/>
    <lineage>
        <taxon>Eukaryota</taxon>
        <taxon>Metazoa</taxon>
        <taxon>Chordata</taxon>
        <taxon>Craniata</taxon>
        <taxon>Vertebrata</taxon>
        <taxon>Euteleostomi</taxon>
        <taxon>Mammalia</taxon>
        <taxon>Eutheria</taxon>
        <taxon>Laurasiatheria</taxon>
        <taxon>Artiodactyla</taxon>
        <taxon>Ruminantia</taxon>
        <taxon>Pecora</taxon>
        <taxon>Cervidae</taxon>
        <taxon>Cervinae</taxon>
        <taxon>Cervus</taxon>
    </lineage>
</organism>
<keyword evidence="3" id="KW-1185">Reference proteome</keyword>
<evidence type="ECO:0000313" key="2">
    <source>
        <dbReference type="EMBL" id="OWK10348.1"/>
    </source>
</evidence>
<accession>A0A212CWG8</accession>